<reference evidence="1" key="1">
    <citation type="submission" date="2015-07" db="EMBL/GenBank/DDBJ databases">
        <title>MeaNS - Measles Nucleotide Surveillance Program.</title>
        <authorList>
            <person name="Tran T."/>
            <person name="Druce J."/>
        </authorList>
    </citation>
    <scope>NUCLEOTIDE SEQUENCE</scope>
    <source>
        <strain evidence="1">UCB-OBI-ISO-001</strain>
        <tissue evidence="1">Gonad</tissue>
    </source>
</reference>
<gene>
    <name evidence="1" type="ORF">OCBIM_22002175mg</name>
</gene>
<proteinExistence type="predicted"/>
<dbReference type="AlphaFoldDB" id="A0A0L8HZT3"/>
<evidence type="ECO:0000313" key="1">
    <source>
        <dbReference type="EMBL" id="KOF94305.1"/>
    </source>
</evidence>
<sequence length="62" mass="7016">MCLSICVLYITVCQFVCLCICLRVCLCICLRVCLHACLTVHLYKCVATCNISAPPHNDFYRV</sequence>
<accession>A0A0L8HZT3</accession>
<dbReference type="EMBL" id="KQ416993">
    <property type="protein sequence ID" value="KOF94305.1"/>
    <property type="molecule type" value="Genomic_DNA"/>
</dbReference>
<protein>
    <submittedName>
        <fullName evidence="1">Uncharacterized protein</fullName>
    </submittedName>
</protein>
<name>A0A0L8HZT3_OCTBM</name>
<organism evidence="1">
    <name type="scientific">Octopus bimaculoides</name>
    <name type="common">California two-spotted octopus</name>
    <dbReference type="NCBI Taxonomy" id="37653"/>
    <lineage>
        <taxon>Eukaryota</taxon>
        <taxon>Metazoa</taxon>
        <taxon>Spiralia</taxon>
        <taxon>Lophotrochozoa</taxon>
        <taxon>Mollusca</taxon>
        <taxon>Cephalopoda</taxon>
        <taxon>Coleoidea</taxon>
        <taxon>Octopodiformes</taxon>
        <taxon>Octopoda</taxon>
        <taxon>Incirrata</taxon>
        <taxon>Octopodidae</taxon>
        <taxon>Octopus</taxon>
    </lineage>
</organism>